<keyword evidence="3" id="KW-0131">Cell cycle</keyword>
<dbReference type="GO" id="GO:0003677">
    <property type="term" value="F:DNA binding"/>
    <property type="evidence" value="ECO:0007669"/>
    <property type="project" value="UniProtKB-KW"/>
</dbReference>
<evidence type="ECO:0000259" key="4">
    <source>
        <dbReference type="Pfam" id="PF02650"/>
    </source>
</evidence>
<dbReference type="NCBIfam" id="TIGR00647">
    <property type="entry name" value="DNA_bind_WhiA"/>
    <property type="match status" value="1"/>
</dbReference>
<feature type="domain" description="Sporulation transcription regulator WhiA N-terminal" evidence="5">
    <location>
        <begin position="19"/>
        <end position="93"/>
    </location>
</feature>
<feature type="domain" description="Sporulation regulator WhiA C-terminal" evidence="4">
    <location>
        <begin position="222"/>
        <end position="304"/>
    </location>
</feature>
<evidence type="ECO:0000259" key="6">
    <source>
        <dbReference type="Pfam" id="PF14527"/>
    </source>
</evidence>
<dbReference type="HAMAP" id="MF_01420">
    <property type="entry name" value="HTH_type_WhiA"/>
    <property type="match status" value="1"/>
</dbReference>
<evidence type="ECO:0008006" key="8">
    <source>
        <dbReference type="Google" id="ProtNLM"/>
    </source>
</evidence>
<evidence type="ECO:0000259" key="5">
    <source>
        <dbReference type="Pfam" id="PF10298"/>
    </source>
</evidence>
<reference evidence="7" key="1">
    <citation type="journal article" date="2015" name="Proc. Natl. Acad. Sci. U.S.A.">
        <title>Networks of energetic and metabolic interactions define dynamics in microbial communities.</title>
        <authorList>
            <person name="Embree M."/>
            <person name="Liu J.K."/>
            <person name="Al-Bassam M.M."/>
            <person name="Zengler K."/>
        </authorList>
    </citation>
    <scope>NUCLEOTIDE SEQUENCE</scope>
</reference>
<evidence type="ECO:0000256" key="3">
    <source>
        <dbReference type="ARBA" id="ARBA00023306"/>
    </source>
</evidence>
<dbReference type="InterPro" id="IPR039518">
    <property type="entry name" value="WhiA_LAGLIDADG_dom"/>
</dbReference>
<dbReference type="Pfam" id="PF14527">
    <property type="entry name" value="LAGLIDADG_WhiA"/>
    <property type="match status" value="1"/>
</dbReference>
<dbReference type="Pfam" id="PF10298">
    <property type="entry name" value="WhiA_N"/>
    <property type="match status" value="1"/>
</dbReference>
<dbReference type="GO" id="GO:0043937">
    <property type="term" value="P:regulation of sporulation"/>
    <property type="evidence" value="ECO:0007669"/>
    <property type="project" value="InterPro"/>
</dbReference>
<keyword evidence="1" id="KW-0132">Cell division</keyword>
<dbReference type="InterPro" id="IPR003802">
    <property type="entry name" value="Sporulation_regulator_WhiA"/>
</dbReference>
<accession>A0A0W8E653</accession>
<proteinExistence type="inferred from homology"/>
<dbReference type="SUPFAM" id="SSF55608">
    <property type="entry name" value="Homing endonucleases"/>
    <property type="match status" value="1"/>
</dbReference>
<comment type="caution">
    <text evidence="7">The sequence shown here is derived from an EMBL/GenBank/DDBJ whole genome shotgun (WGS) entry which is preliminary data.</text>
</comment>
<dbReference type="Pfam" id="PF02650">
    <property type="entry name" value="HTH_WhiA"/>
    <property type="match status" value="1"/>
</dbReference>
<dbReference type="GO" id="GO:0051301">
    <property type="term" value="P:cell division"/>
    <property type="evidence" value="ECO:0007669"/>
    <property type="project" value="UniProtKB-KW"/>
</dbReference>
<dbReference type="PANTHER" id="PTHR37307:SF1">
    <property type="entry name" value="CELL DIVISION PROTEIN WHIA-RELATED"/>
    <property type="match status" value="1"/>
</dbReference>
<dbReference type="InterPro" id="IPR027434">
    <property type="entry name" value="Homing_endonucl"/>
</dbReference>
<evidence type="ECO:0000256" key="1">
    <source>
        <dbReference type="ARBA" id="ARBA00022618"/>
    </source>
</evidence>
<dbReference type="AlphaFoldDB" id="A0A0W8E653"/>
<sequence>MSFSNDVRNELAREIGEKDCCQKAELSALFMSSGNLSLKDDKYNLSLTLDNAATARKVFKMLKNVYGLQSTVEVATRRFFRKNRYYIVSAEIDANDFPSLAPSINLNRQGGISSRINWALIGKSCCKRAYLRGLFLSRGFINRPEGSYHLEVICNDSKMAGDIKKLMSLYELPAGIVERKNNLVIYLKEGEKIVDFLRLIGANKALLDFENARILKSVRNNVNRQVNCETANLAKTVDASLRQVELIKQYVETSGWEGFPGNLRELAILRVEYPDYSLKELGAMLEPPLTKSGAAYRMRKLESMLEQAAIEQ</sequence>
<dbReference type="PANTHER" id="PTHR37307">
    <property type="entry name" value="CELL DIVISION PROTEIN WHIA-RELATED"/>
    <property type="match status" value="1"/>
</dbReference>
<organism evidence="7">
    <name type="scientific">hydrocarbon metagenome</name>
    <dbReference type="NCBI Taxonomy" id="938273"/>
    <lineage>
        <taxon>unclassified sequences</taxon>
        <taxon>metagenomes</taxon>
        <taxon>ecological metagenomes</taxon>
    </lineage>
</organism>
<feature type="domain" description="WhiA LAGLIDADG-like" evidence="6">
    <location>
        <begin position="128"/>
        <end position="219"/>
    </location>
</feature>
<gene>
    <name evidence="7" type="ORF">ASZ90_018740</name>
</gene>
<dbReference type="InterPro" id="IPR018478">
    <property type="entry name" value="Sporu_reg_WhiA_N_dom"/>
</dbReference>
<dbReference type="InterPro" id="IPR023054">
    <property type="entry name" value="Sporulation_regulator_WhiA_C"/>
</dbReference>
<keyword evidence="2" id="KW-0238">DNA-binding</keyword>
<evidence type="ECO:0000256" key="2">
    <source>
        <dbReference type="ARBA" id="ARBA00023125"/>
    </source>
</evidence>
<evidence type="ECO:0000313" key="7">
    <source>
        <dbReference type="EMBL" id="KUG03843.1"/>
    </source>
</evidence>
<dbReference type="Gene3D" id="3.10.28.10">
    <property type="entry name" value="Homing endonucleases"/>
    <property type="match status" value="1"/>
</dbReference>
<dbReference type="EMBL" id="LNQE01001866">
    <property type="protein sequence ID" value="KUG03843.1"/>
    <property type="molecule type" value="Genomic_DNA"/>
</dbReference>
<name>A0A0W8E653_9ZZZZ</name>
<protein>
    <recommendedName>
        <fullName evidence="8">Cell division protein WhiA</fullName>
    </recommendedName>
</protein>